<dbReference type="Pfam" id="PF13820">
    <property type="entry name" value="NCOA6_TRADD-N"/>
    <property type="match status" value="1"/>
</dbReference>
<dbReference type="EMBL" id="CABPRJ010002405">
    <property type="protein sequence ID" value="VVC45553.1"/>
    <property type="molecule type" value="Genomic_DNA"/>
</dbReference>
<feature type="region of interest" description="Disordered" evidence="1">
    <location>
        <begin position="1178"/>
        <end position="1258"/>
    </location>
</feature>
<feature type="compositionally biased region" description="Basic residues" evidence="1">
    <location>
        <begin position="1520"/>
        <end position="1529"/>
    </location>
</feature>
<dbReference type="GO" id="GO:0003713">
    <property type="term" value="F:transcription coactivator activity"/>
    <property type="evidence" value="ECO:0007669"/>
    <property type="project" value="InterPro"/>
</dbReference>
<feature type="region of interest" description="Disordered" evidence="1">
    <location>
        <begin position="240"/>
        <end position="271"/>
    </location>
</feature>
<feature type="compositionally biased region" description="Polar residues" evidence="1">
    <location>
        <begin position="981"/>
        <end position="999"/>
    </location>
</feature>
<feature type="compositionally biased region" description="Pro residues" evidence="1">
    <location>
        <begin position="204"/>
        <end position="218"/>
    </location>
</feature>
<dbReference type="PANTHER" id="PTHR15690:SF0">
    <property type="entry name" value="NUCLEAR RECEPTOR COACTIVATOR 6"/>
    <property type="match status" value="1"/>
</dbReference>
<feature type="compositionally biased region" description="Polar residues" evidence="1">
    <location>
        <begin position="254"/>
        <end position="271"/>
    </location>
</feature>
<proteinExistence type="predicted"/>
<name>A0A5E4NT89_9HEMI</name>
<gene>
    <name evidence="3" type="ORF">CINCED_3A017256</name>
</gene>
<dbReference type="GO" id="GO:0045944">
    <property type="term" value="P:positive regulation of transcription by RNA polymerase II"/>
    <property type="evidence" value="ECO:0007669"/>
    <property type="project" value="TreeGrafter"/>
</dbReference>
<organism evidence="3 4">
    <name type="scientific">Cinara cedri</name>
    <dbReference type="NCBI Taxonomy" id="506608"/>
    <lineage>
        <taxon>Eukaryota</taxon>
        <taxon>Metazoa</taxon>
        <taxon>Ecdysozoa</taxon>
        <taxon>Arthropoda</taxon>
        <taxon>Hexapoda</taxon>
        <taxon>Insecta</taxon>
        <taxon>Pterygota</taxon>
        <taxon>Neoptera</taxon>
        <taxon>Paraneoptera</taxon>
        <taxon>Hemiptera</taxon>
        <taxon>Sternorrhyncha</taxon>
        <taxon>Aphidomorpha</taxon>
        <taxon>Aphidoidea</taxon>
        <taxon>Aphididae</taxon>
        <taxon>Lachninae</taxon>
        <taxon>Cinara</taxon>
    </lineage>
</organism>
<dbReference type="Proteomes" id="UP000325440">
    <property type="component" value="Unassembled WGS sequence"/>
</dbReference>
<reference evidence="3 4" key="1">
    <citation type="submission" date="2019-08" db="EMBL/GenBank/DDBJ databases">
        <authorList>
            <person name="Alioto T."/>
            <person name="Alioto T."/>
            <person name="Gomez Garrido J."/>
        </authorList>
    </citation>
    <scope>NUCLEOTIDE SEQUENCE [LARGE SCALE GENOMIC DNA]</scope>
</reference>
<feature type="compositionally biased region" description="Polar residues" evidence="1">
    <location>
        <begin position="1399"/>
        <end position="1425"/>
    </location>
</feature>
<keyword evidence="3" id="KW-0675">Receptor</keyword>
<dbReference type="InterPro" id="IPR026638">
    <property type="entry name" value="NCOA6"/>
</dbReference>
<feature type="region of interest" description="Disordered" evidence="1">
    <location>
        <begin position="1369"/>
        <end position="1529"/>
    </location>
</feature>
<feature type="region of interest" description="Disordered" evidence="1">
    <location>
        <begin position="344"/>
        <end position="364"/>
    </location>
</feature>
<dbReference type="OrthoDB" id="5967287at2759"/>
<feature type="compositionally biased region" description="Polar residues" evidence="1">
    <location>
        <begin position="1463"/>
        <end position="1492"/>
    </location>
</feature>
<dbReference type="GO" id="GO:0035097">
    <property type="term" value="C:histone methyltransferase complex"/>
    <property type="evidence" value="ECO:0007669"/>
    <property type="project" value="TreeGrafter"/>
</dbReference>
<feature type="compositionally biased region" description="Basic and acidic residues" evidence="1">
    <location>
        <begin position="1073"/>
        <end position="1085"/>
    </location>
</feature>
<feature type="region of interest" description="Disordered" evidence="1">
    <location>
        <begin position="848"/>
        <end position="869"/>
    </location>
</feature>
<keyword evidence="4" id="KW-1185">Reference proteome</keyword>
<protein>
    <submittedName>
        <fullName evidence="3">Nuclear receptor coactivator 6, putative nucleic acid-binding region</fullName>
    </submittedName>
</protein>
<feature type="region of interest" description="Disordered" evidence="1">
    <location>
        <begin position="1065"/>
        <end position="1085"/>
    </location>
</feature>
<feature type="compositionally biased region" description="Polar residues" evidence="1">
    <location>
        <begin position="677"/>
        <end position="704"/>
    </location>
</feature>
<dbReference type="GO" id="GO:0005667">
    <property type="term" value="C:transcription regulator complex"/>
    <property type="evidence" value="ECO:0007669"/>
    <property type="project" value="TreeGrafter"/>
</dbReference>
<accession>A0A5E4NT89</accession>
<feature type="compositionally biased region" description="Polar residues" evidence="1">
    <location>
        <begin position="598"/>
        <end position="615"/>
    </location>
</feature>
<feature type="compositionally biased region" description="Polar residues" evidence="1">
    <location>
        <begin position="655"/>
        <end position="670"/>
    </location>
</feature>
<feature type="region of interest" description="Disordered" evidence="1">
    <location>
        <begin position="582"/>
        <end position="716"/>
    </location>
</feature>
<feature type="compositionally biased region" description="Polar residues" evidence="1">
    <location>
        <begin position="1008"/>
        <end position="1031"/>
    </location>
</feature>
<dbReference type="InterPro" id="IPR032715">
    <property type="entry name" value="NCOA6_TRADD-N"/>
</dbReference>
<evidence type="ECO:0000259" key="2">
    <source>
        <dbReference type="Pfam" id="PF13820"/>
    </source>
</evidence>
<evidence type="ECO:0000313" key="3">
    <source>
        <dbReference type="EMBL" id="VVC45553.1"/>
    </source>
</evidence>
<feature type="compositionally biased region" description="Basic and acidic residues" evidence="1">
    <location>
        <begin position="1320"/>
        <end position="1329"/>
    </location>
</feature>
<evidence type="ECO:0000256" key="1">
    <source>
        <dbReference type="SAM" id="MobiDB-lite"/>
    </source>
</evidence>
<evidence type="ECO:0000313" key="4">
    <source>
        <dbReference type="Proteomes" id="UP000325440"/>
    </source>
</evidence>
<dbReference type="PANTHER" id="PTHR15690">
    <property type="entry name" value="NUCLEAR RECEPTOR COACTIVATOR 6"/>
    <property type="match status" value="1"/>
</dbReference>
<sequence length="1529" mass="168318">MFIGLGGTRQIIFRCPTWKFWLCEMAANSDGTTQLVTTIVTCEGDLNDPQFDQKFNKIVKDLNKLLFQGSAEEKGIYVNKLEPWNSVRVTITVPREAASKLQQLAQQGDAALSRLGILSVQVEGDQMISLKFVGNRFGGESQELVLRTAGPSNANQQTTSDETAAVNSLIKAMASATSVLQSPSPQLSTPQFKSPNVVAVDSTPLPPIPPLPSTAEPSPRPHIWPFVSMNQAAQTIHNRESMHTAPPPPPPYPGSQNGVYKTQRSGDANASVHSSPLLVNLLQNEGAGKMPPPMDKHKKPLIPSPNVVKNQDGFSGSEFTQSAFANVASDIQVVQRLQKLPDSVTNSTQNRVDSIGSPNGPTSRLVNKHIVPSQELSQASKIIGSPNVQTSYAVRHAFLSSSQITQNRLQNVPQNVTVTTTNQLKVNQGYINQIRQGPNQLMAKTNLTQQFSQPQLRLQAAQYSSVGSQKPTQTNAILQQRTDLMSAQMTNMGNHDSTLIHKGQSVTNQNQSQNITSINSFHSVSNNNQIMNVSQIPCTYNETSQQNYNNHIQGTNQALTTTVNKKPDISSNENGLQQRLINTSKPSEYASKDCKKSVVTSQSIKSPPLTSSGKQRQFLINPLTGDMEPMSSDSSSESDTEEKLKTLPTVDDSFYNFSSPITNDRSNSVFSDDDDTGSPTSRRNDTTTDQSDSEATVRSTNSEASSRHRSSPLPAPAEKIKLRLKIEKKVDVLTIASNSLCKGDKRFGSPSTSMPVSSAEGLRVPPLHISLRGRNAAVVSRKEKKWKDSDDECKKSSIGCKVKSTINHLKTKSSNQDLLKICSKQIKLENTEEDDSRVKLKRIEEIEEPVSSSVDSNEPTSSYNPVLPPGRIYPTEAEVASILRSMPSDKHNKMSLSFNKVKKRESKKKCLPRERTVSIDSPNLHRIVERNHSKTKINKSNTVSMFKNVVKSSVVKEARMIAAATFGNRNNFHDKQRALNNGLDNVTLPSGSQSNNQRRTSIDIPFSGTHTLNSSIPKLNRPLSSQSQDTYLPSSHFSNHILPGQKLQGPNTFHKDMNKKPLNIVSRKVTNSKSKDSRNSKLESGVKRKDFQLTTKRNDHFVQKFDIDKPSSCVTVGCVQVEKRDEHLSLPMTDIDVSEKNVKQRLLEDTVPQIRNIMRMETPIIEDIKCERVQTDAKNMNGNESPAGHSNTQGEDSGIESMDALSEKSPNQGESPCRKDDQTGQKPTVPIKQEETKLPITSVDQQNMADSPDLDDIQPFRVTPALYTYSNPEKLRDDSPPVSPKLDIEDILDPIESHMVSSTETDGDLPSVKLKKRKRMDSEDSKTDSEAPVAKKPNIENDILGKSEMATLNVISENKSLLEQLLIDIPADSDASKKLSVVSTRSTRSHRTNSRISVPVSSSGTPSQPSLPSPTRRSNRNTHPPNRTCGGKSCDRSTPNKTIEKKEKTSISTPTKLDKTPLRPQSTAVTINTRAASASKQTVPVTSPSTEPITAEGDKQTTRRKTRSTLPNTDPENIARRRRASRDGK</sequence>
<feature type="domain" description="Nuclear receptor coactivator 6 TRADD-N" evidence="2">
    <location>
        <begin position="37"/>
        <end position="180"/>
    </location>
</feature>
<feature type="compositionally biased region" description="Polar residues" evidence="1">
    <location>
        <begin position="1178"/>
        <end position="1195"/>
    </location>
</feature>
<feature type="region of interest" description="Disordered" evidence="1">
    <location>
        <begin position="198"/>
        <end position="218"/>
    </location>
</feature>
<feature type="region of interest" description="Disordered" evidence="1">
    <location>
        <begin position="1296"/>
        <end position="1347"/>
    </location>
</feature>
<feature type="region of interest" description="Disordered" evidence="1">
    <location>
        <begin position="981"/>
        <end position="1031"/>
    </location>
</feature>